<evidence type="ECO:0000313" key="2">
    <source>
        <dbReference type="Proteomes" id="UP001303160"/>
    </source>
</evidence>
<sequence length="518" mass="57319">MDAHAAARAQETQDNATAGDQVAQYPGFVSQLTDAVSKAWPKRFSTGYSAVKVLLISWENDDLDVDDEIRPLTSVLSHLYHYDVEVWKIPTTKPSIRLSTKVTSLLEGHGNEGNLVIIYYAGHARVSEQPGGSNIWAATRDDNSLTLQSSVIHSLLGEVDCDVLLLYDACHAIQAGDASKGHGVVETIAACGFESIAAEVGQHSFTHSLIDELAHATRTTEWLTVVELHRRLINRLQAWMPSVRFTSSTNSVVQVDQYTRRALFDTPRRRTPIYCRISKKPGTIMLSPLSPAQVRHVAKEPFVWLNPPAPSMTGPAIHLSCQLRDQGLEVRKWKNWILTAPQEVSTVHISTVYPGSRHGAGDYSRDPAKGKGISAMWPDAFAYDQTAVYAAEDEPHCLKLAMRYPDTSLSMVSLAERILDIFTEDVGDPSIKNIYDEIKSFCGSVDVEGMIAGRHEHAEAVALLDERSPPTNQDFDSPRIYILTPTQLLNTLSLTELSLPAVETGSNINRFVPRRRLL</sequence>
<dbReference type="AlphaFoldDB" id="A0AAN6XC44"/>
<comment type="caution">
    <text evidence="1">The sequence shown here is derived from an EMBL/GenBank/DDBJ whole genome shotgun (WGS) entry which is preliminary data.</text>
</comment>
<reference evidence="1" key="2">
    <citation type="submission" date="2023-05" db="EMBL/GenBank/DDBJ databases">
        <authorList>
            <consortium name="Lawrence Berkeley National Laboratory"/>
            <person name="Steindorff A."/>
            <person name="Hensen N."/>
            <person name="Bonometti L."/>
            <person name="Westerberg I."/>
            <person name="Brannstrom I.O."/>
            <person name="Guillou S."/>
            <person name="Cros-Aarteil S."/>
            <person name="Calhoun S."/>
            <person name="Haridas S."/>
            <person name="Kuo A."/>
            <person name="Mondo S."/>
            <person name="Pangilinan J."/>
            <person name="Riley R."/>
            <person name="Labutti K."/>
            <person name="Andreopoulos B."/>
            <person name="Lipzen A."/>
            <person name="Chen C."/>
            <person name="Yanf M."/>
            <person name="Daum C."/>
            <person name="Ng V."/>
            <person name="Clum A."/>
            <person name="Ohm R."/>
            <person name="Martin F."/>
            <person name="Silar P."/>
            <person name="Natvig D."/>
            <person name="Lalanne C."/>
            <person name="Gautier V."/>
            <person name="Ament-Velasquez S.L."/>
            <person name="Kruys A."/>
            <person name="Hutchinson M.I."/>
            <person name="Powell A.J."/>
            <person name="Barry K."/>
            <person name="Miller A.N."/>
            <person name="Grigoriev I.V."/>
            <person name="Debuchy R."/>
            <person name="Gladieux P."/>
            <person name="Thoren M.H."/>
            <person name="Johannesson H."/>
        </authorList>
    </citation>
    <scope>NUCLEOTIDE SEQUENCE</scope>
    <source>
        <strain evidence="1">CBS 315.58</strain>
    </source>
</reference>
<name>A0AAN6XC44_9PEZI</name>
<protein>
    <recommendedName>
        <fullName evidence="3">Caspase domain-containing protein</fullName>
    </recommendedName>
</protein>
<dbReference type="Proteomes" id="UP001303160">
    <property type="component" value="Unassembled WGS sequence"/>
</dbReference>
<evidence type="ECO:0008006" key="3">
    <source>
        <dbReference type="Google" id="ProtNLM"/>
    </source>
</evidence>
<organism evidence="1 2">
    <name type="scientific">Triangularia verruculosa</name>
    <dbReference type="NCBI Taxonomy" id="2587418"/>
    <lineage>
        <taxon>Eukaryota</taxon>
        <taxon>Fungi</taxon>
        <taxon>Dikarya</taxon>
        <taxon>Ascomycota</taxon>
        <taxon>Pezizomycotina</taxon>
        <taxon>Sordariomycetes</taxon>
        <taxon>Sordariomycetidae</taxon>
        <taxon>Sordariales</taxon>
        <taxon>Podosporaceae</taxon>
        <taxon>Triangularia</taxon>
    </lineage>
</organism>
<keyword evidence="2" id="KW-1185">Reference proteome</keyword>
<reference evidence="1" key="1">
    <citation type="journal article" date="2023" name="Mol. Phylogenet. Evol.">
        <title>Genome-scale phylogeny and comparative genomics of the fungal order Sordariales.</title>
        <authorList>
            <person name="Hensen N."/>
            <person name="Bonometti L."/>
            <person name="Westerberg I."/>
            <person name="Brannstrom I.O."/>
            <person name="Guillou S."/>
            <person name="Cros-Aarteil S."/>
            <person name="Calhoun S."/>
            <person name="Haridas S."/>
            <person name="Kuo A."/>
            <person name="Mondo S."/>
            <person name="Pangilinan J."/>
            <person name="Riley R."/>
            <person name="LaButti K."/>
            <person name="Andreopoulos B."/>
            <person name="Lipzen A."/>
            <person name="Chen C."/>
            <person name="Yan M."/>
            <person name="Daum C."/>
            <person name="Ng V."/>
            <person name="Clum A."/>
            <person name="Steindorff A."/>
            <person name="Ohm R.A."/>
            <person name="Martin F."/>
            <person name="Silar P."/>
            <person name="Natvig D.O."/>
            <person name="Lalanne C."/>
            <person name="Gautier V."/>
            <person name="Ament-Velasquez S.L."/>
            <person name="Kruys A."/>
            <person name="Hutchinson M.I."/>
            <person name="Powell A.J."/>
            <person name="Barry K."/>
            <person name="Miller A.N."/>
            <person name="Grigoriev I.V."/>
            <person name="Debuchy R."/>
            <person name="Gladieux P."/>
            <person name="Hiltunen Thoren M."/>
            <person name="Johannesson H."/>
        </authorList>
    </citation>
    <scope>NUCLEOTIDE SEQUENCE</scope>
    <source>
        <strain evidence="1">CBS 315.58</strain>
    </source>
</reference>
<proteinExistence type="predicted"/>
<gene>
    <name evidence="1" type="ORF">QBC40DRAFT_96539</name>
</gene>
<dbReference type="EMBL" id="MU863952">
    <property type="protein sequence ID" value="KAK4198018.1"/>
    <property type="molecule type" value="Genomic_DNA"/>
</dbReference>
<accession>A0AAN6XC44</accession>
<evidence type="ECO:0000313" key="1">
    <source>
        <dbReference type="EMBL" id="KAK4198018.1"/>
    </source>
</evidence>